<dbReference type="InterPro" id="IPR012349">
    <property type="entry name" value="Split_barrel_FMN-bd"/>
</dbReference>
<sequence>MHEAIDLSPDQCERLLRAGVAGRVALSSPDGPHIAPVNYSVVGPAIVIRTSPYSVLGTYGRGSMLAFEVDQFDHDRWRGWSVVARGRSDVVTDPLELERIRTTWEPHPWAAGNRSMYLRLRWSELTGRQIGTGWDPVASLPVRRAV</sequence>
<organism evidence="1 2">
    <name type="scientific">Nocardioides mangrovi</name>
    <dbReference type="NCBI Taxonomy" id="2874580"/>
    <lineage>
        <taxon>Bacteria</taxon>
        <taxon>Bacillati</taxon>
        <taxon>Actinomycetota</taxon>
        <taxon>Actinomycetes</taxon>
        <taxon>Propionibacteriales</taxon>
        <taxon>Nocardioidaceae</taxon>
        <taxon>Nocardioides</taxon>
    </lineage>
</organism>
<evidence type="ECO:0000313" key="2">
    <source>
        <dbReference type="Proteomes" id="UP000780875"/>
    </source>
</evidence>
<name>A0ABS7UFY7_9ACTN</name>
<dbReference type="EMBL" id="JAIQZJ010000009">
    <property type="protein sequence ID" value="MBZ5739792.1"/>
    <property type="molecule type" value="Genomic_DNA"/>
</dbReference>
<keyword evidence="2" id="KW-1185">Reference proteome</keyword>
<dbReference type="Gene3D" id="2.30.110.10">
    <property type="entry name" value="Electron Transport, Fmn-binding Protein, Chain A"/>
    <property type="match status" value="1"/>
</dbReference>
<protein>
    <submittedName>
        <fullName evidence="1">Pyridoxamine 5'-phosphate oxidase family protein</fullName>
    </submittedName>
</protein>
<dbReference type="Proteomes" id="UP000780875">
    <property type="component" value="Unassembled WGS sequence"/>
</dbReference>
<proteinExistence type="predicted"/>
<gene>
    <name evidence="1" type="ORF">K8U61_16575</name>
</gene>
<comment type="caution">
    <text evidence="1">The sequence shown here is derived from an EMBL/GenBank/DDBJ whole genome shotgun (WGS) entry which is preliminary data.</text>
</comment>
<reference evidence="1 2" key="1">
    <citation type="submission" date="2021-09" db="EMBL/GenBank/DDBJ databases">
        <title>Whole genome sequence of Nocardioides sp. GBK3QG-3.</title>
        <authorList>
            <person name="Tuo L."/>
        </authorList>
    </citation>
    <scope>NUCLEOTIDE SEQUENCE [LARGE SCALE GENOMIC DNA]</scope>
    <source>
        <strain evidence="1 2">GBK3QG-3</strain>
    </source>
</reference>
<evidence type="ECO:0000313" key="1">
    <source>
        <dbReference type="EMBL" id="MBZ5739792.1"/>
    </source>
</evidence>
<accession>A0ABS7UFY7</accession>
<dbReference type="Pfam" id="PF12900">
    <property type="entry name" value="Pyridox_ox_2"/>
    <property type="match status" value="1"/>
</dbReference>
<dbReference type="InterPro" id="IPR024747">
    <property type="entry name" value="Pyridox_Oxase-rel"/>
</dbReference>
<dbReference type="RefSeq" id="WP_224124152.1">
    <property type="nucleotide sequence ID" value="NZ_JAIQZJ010000009.1"/>
</dbReference>
<dbReference type="SUPFAM" id="SSF50475">
    <property type="entry name" value="FMN-binding split barrel"/>
    <property type="match status" value="1"/>
</dbReference>